<evidence type="ECO:0000259" key="2">
    <source>
        <dbReference type="Pfam" id="PF03807"/>
    </source>
</evidence>
<dbReference type="AlphaFoldDB" id="A0A538U2M2"/>
<dbReference type="EMBL" id="VBPA01000231">
    <property type="protein sequence ID" value="TMQ70136.1"/>
    <property type="molecule type" value="Genomic_DNA"/>
</dbReference>
<dbReference type="SUPFAM" id="SSF51735">
    <property type="entry name" value="NAD(P)-binding Rossmann-fold domains"/>
    <property type="match status" value="1"/>
</dbReference>
<dbReference type="GO" id="GO:0016491">
    <property type="term" value="F:oxidoreductase activity"/>
    <property type="evidence" value="ECO:0007669"/>
    <property type="project" value="UniProtKB-KW"/>
</dbReference>
<dbReference type="PANTHER" id="PTHR14239">
    <property type="entry name" value="DUDULIN-RELATED"/>
    <property type="match status" value="1"/>
</dbReference>
<dbReference type="Gene3D" id="3.40.50.720">
    <property type="entry name" value="NAD(P)-binding Rossmann-like Domain"/>
    <property type="match status" value="1"/>
</dbReference>
<evidence type="ECO:0000313" key="3">
    <source>
        <dbReference type="EMBL" id="TMQ70136.1"/>
    </source>
</evidence>
<dbReference type="Pfam" id="PF03807">
    <property type="entry name" value="F420_oxidored"/>
    <property type="match status" value="1"/>
</dbReference>
<dbReference type="Proteomes" id="UP000319836">
    <property type="component" value="Unassembled WGS sequence"/>
</dbReference>
<protein>
    <submittedName>
        <fullName evidence="3">Transmembrane reductase oxidoreductase</fullName>
    </submittedName>
</protein>
<gene>
    <name evidence="3" type="ORF">E6K80_09450</name>
</gene>
<dbReference type="PANTHER" id="PTHR14239:SF10">
    <property type="entry name" value="REDUCTASE"/>
    <property type="match status" value="1"/>
</dbReference>
<proteinExistence type="predicted"/>
<keyword evidence="3" id="KW-0472">Membrane</keyword>
<reference evidence="3 4" key="1">
    <citation type="journal article" date="2019" name="Nat. Microbiol.">
        <title>Mediterranean grassland soil C-N compound turnover is dependent on rainfall and depth, and is mediated by genomically divergent microorganisms.</title>
        <authorList>
            <person name="Diamond S."/>
            <person name="Andeer P.F."/>
            <person name="Li Z."/>
            <person name="Crits-Christoph A."/>
            <person name="Burstein D."/>
            <person name="Anantharaman K."/>
            <person name="Lane K.R."/>
            <person name="Thomas B.C."/>
            <person name="Pan C."/>
            <person name="Northen T.R."/>
            <person name="Banfield J.F."/>
        </authorList>
    </citation>
    <scope>NUCLEOTIDE SEQUENCE [LARGE SCALE GENOMIC DNA]</scope>
    <source>
        <strain evidence="3">WS_10</strain>
    </source>
</reference>
<dbReference type="InterPro" id="IPR051267">
    <property type="entry name" value="STEAP_metalloreductase"/>
</dbReference>
<accession>A0A538U2M2</accession>
<keyword evidence="3" id="KW-0812">Transmembrane</keyword>
<sequence>MRIGILGSGLMGGKLGTIFARAGHHVVFSYARSERKLKRLAREAGGRARAGTPEAAAGADAVLLAVHWSRLEDVLKQAGDLTGTAIVTCSLPMSADDRELVIAHTSSGAEALARKVRKGRVVSAFGTVPSEVLFDVFEKRRRRSARPSLAYCGDDARAKEVAARLIRDAGFDPIDAGPLRIARSLEPFTLLIAQLAYEGDRGPALAYRFEWRNPRP</sequence>
<dbReference type="InterPro" id="IPR028939">
    <property type="entry name" value="P5C_Rdtase_cat_N"/>
</dbReference>
<evidence type="ECO:0000256" key="1">
    <source>
        <dbReference type="ARBA" id="ARBA00023002"/>
    </source>
</evidence>
<comment type="caution">
    <text evidence="3">The sequence shown here is derived from an EMBL/GenBank/DDBJ whole genome shotgun (WGS) entry which is preliminary data.</text>
</comment>
<feature type="domain" description="Pyrroline-5-carboxylate reductase catalytic N-terminal" evidence="2">
    <location>
        <begin position="2"/>
        <end position="90"/>
    </location>
</feature>
<dbReference type="InterPro" id="IPR036291">
    <property type="entry name" value="NAD(P)-bd_dom_sf"/>
</dbReference>
<organism evidence="3 4">
    <name type="scientific">Eiseniibacteriota bacterium</name>
    <dbReference type="NCBI Taxonomy" id="2212470"/>
    <lineage>
        <taxon>Bacteria</taxon>
        <taxon>Candidatus Eiseniibacteriota</taxon>
    </lineage>
</organism>
<keyword evidence="1" id="KW-0560">Oxidoreductase</keyword>
<evidence type="ECO:0000313" key="4">
    <source>
        <dbReference type="Proteomes" id="UP000319836"/>
    </source>
</evidence>
<name>A0A538U2M2_UNCEI</name>